<evidence type="ECO:0000313" key="2">
    <source>
        <dbReference type="Proteomes" id="UP000249577"/>
    </source>
</evidence>
<organism evidence="1 2">
    <name type="scientific">Ancylobacter novellus</name>
    <name type="common">Thiobacillus novellus</name>
    <dbReference type="NCBI Taxonomy" id="921"/>
    <lineage>
        <taxon>Bacteria</taxon>
        <taxon>Pseudomonadati</taxon>
        <taxon>Pseudomonadota</taxon>
        <taxon>Alphaproteobacteria</taxon>
        <taxon>Hyphomicrobiales</taxon>
        <taxon>Xanthobacteraceae</taxon>
        <taxon>Ancylobacter</taxon>
    </lineage>
</organism>
<gene>
    <name evidence="1" type="ORF">DI565_06365</name>
</gene>
<protein>
    <submittedName>
        <fullName evidence="1">Uncharacterized protein</fullName>
    </submittedName>
</protein>
<name>A0A2W5MB23_ANCNO</name>
<dbReference type="AlphaFoldDB" id="A0A2W5MB23"/>
<comment type="caution">
    <text evidence="1">The sequence shown here is derived from an EMBL/GenBank/DDBJ whole genome shotgun (WGS) entry which is preliminary data.</text>
</comment>
<accession>A0A2W5MB23</accession>
<evidence type="ECO:0000313" key="1">
    <source>
        <dbReference type="EMBL" id="PZQ17007.1"/>
    </source>
</evidence>
<reference evidence="1 2" key="1">
    <citation type="submission" date="2017-08" db="EMBL/GenBank/DDBJ databases">
        <title>Infants hospitalized years apart are colonized by the same room-sourced microbial strains.</title>
        <authorList>
            <person name="Brooks B."/>
            <person name="Olm M.R."/>
            <person name="Firek B.A."/>
            <person name="Baker R."/>
            <person name="Thomas B.C."/>
            <person name="Morowitz M.J."/>
            <person name="Banfield J.F."/>
        </authorList>
    </citation>
    <scope>NUCLEOTIDE SEQUENCE [LARGE SCALE GENOMIC DNA]</scope>
    <source>
        <strain evidence="1">S2_005_003_R2_43</strain>
    </source>
</reference>
<dbReference type="Proteomes" id="UP000249577">
    <property type="component" value="Unassembled WGS sequence"/>
</dbReference>
<dbReference type="EMBL" id="QFPN01000003">
    <property type="protein sequence ID" value="PZQ17007.1"/>
    <property type="molecule type" value="Genomic_DNA"/>
</dbReference>
<proteinExistence type="predicted"/>
<sequence>MIFERRPVLRAAFVVCGLNGGRLRRQASPPMQSEPSRTLVAPDKSRRRFLPFLLFAVRTCGRAKAMWRFRS</sequence>